<evidence type="ECO:0000259" key="4">
    <source>
        <dbReference type="PROSITE" id="PS50995"/>
    </source>
</evidence>
<dbReference type="PROSITE" id="PS50995">
    <property type="entry name" value="HTH_MARR_2"/>
    <property type="match status" value="1"/>
</dbReference>
<dbReference type="SUPFAM" id="SSF46785">
    <property type="entry name" value="Winged helix' DNA-binding domain"/>
    <property type="match status" value="1"/>
</dbReference>
<evidence type="ECO:0000313" key="5">
    <source>
        <dbReference type="EMBL" id="GKT06599.1"/>
    </source>
</evidence>
<evidence type="ECO:0000313" key="6">
    <source>
        <dbReference type="Proteomes" id="UP001628078"/>
    </source>
</evidence>
<dbReference type="InterPro" id="IPR023187">
    <property type="entry name" value="Tscrpt_reg_MarR-type_CS"/>
</dbReference>
<dbReference type="PANTHER" id="PTHR42756">
    <property type="entry name" value="TRANSCRIPTIONAL REGULATOR, MARR"/>
    <property type="match status" value="1"/>
</dbReference>
<evidence type="ECO:0000256" key="2">
    <source>
        <dbReference type="ARBA" id="ARBA00023125"/>
    </source>
</evidence>
<dbReference type="PROSITE" id="PS01117">
    <property type="entry name" value="HTH_MARR_1"/>
    <property type="match status" value="1"/>
</dbReference>
<dbReference type="SMART" id="SM00347">
    <property type="entry name" value="HTH_MARR"/>
    <property type="match status" value="1"/>
</dbReference>
<dbReference type="Gene3D" id="1.10.10.10">
    <property type="entry name" value="Winged helix-like DNA-binding domain superfamily/Winged helix DNA-binding domain"/>
    <property type="match status" value="1"/>
</dbReference>
<evidence type="ECO:0000256" key="1">
    <source>
        <dbReference type="ARBA" id="ARBA00023015"/>
    </source>
</evidence>
<dbReference type="RefSeq" id="WP_407884881.1">
    <property type="nucleotide sequence ID" value="NZ_BQXO01000007.1"/>
</dbReference>
<gene>
    <name evidence="5" type="ORF">JCM31185_18860</name>
</gene>
<dbReference type="InterPro" id="IPR036390">
    <property type="entry name" value="WH_DNA-bd_sf"/>
</dbReference>
<reference evidence="5 6" key="1">
    <citation type="submission" date="2022-03" db="EMBL/GenBank/DDBJ databases">
        <title>Draft genome sequence of Furfurilactobacillus curtus JCM 31185.</title>
        <authorList>
            <person name="Suzuki S."/>
            <person name="Endo A."/>
            <person name="Kajikawa A."/>
        </authorList>
    </citation>
    <scope>NUCLEOTIDE SEQUENCE [LARGE SCALE GENOMIC DNA]</scope>
    <source>
        <strain evidence="5 6">JCM 31185</strain>
    </source>
</reference>
<dbReference type="EMBL" id="BQXO01000007">
    <property type="protein sequence ID" value="GKT06599.1"/>
    <property type="molecule type" value="Genomic_DNA"/>
</dbReference>
<protein>
    <recommendedName>
        <fullName evidence="4">HTH marR-type domain-containing protein</fullName>
    </recommendedName>
</protein>
<sequence>MTDNELFSAFEQEYFFVGQFINDFVGVPDKAAGISHEQWLIMKAIKTHEQWLLADLAKMLRVSRPAVSAKISGLIKFGYIRQQEDPTDRRKKFLYLTDSGEAIVEKLDQAHQDRFQKLAKTLGKQRSENLLSAIQTIESAITA</sequence>
<keyword evidence="3" id="KW-0804">Transcription</keyword>
<keyword evidence="6" id="KW-1185">Reference proteome</keyword>
<name>A0ABQ5JT45_9LACO</name>
<comment type="caution">
    <text evidence="5">The sequence shown here is derived from an EMBL/GenBank/DDBJ whole genome shotgun (WGS) entry which is preliminary data.</text>
</comment>
<dbReference type="Proteomes" id="UP001628078">
    <property type="component" value="Unassembled WGS sequence"/>
</dbReference>
<evidence type="ECO:0000256" key="3">
    <source>
        <dbReference type="ARBA" id="ARBA00023163"/>
    </source>
</evidence>
<dbReference type="InterPro" id="IPR036388">
    <property type="entry name" value="WH-like_DNA-bd_sf"/>
</dbReference>
<proteinExistence type="predicted"/>
<keyword evidence="1" id="KW-0805">Transcription regulation</keyword>
<keyword evidence="2" id="KW-0238">DNA-binding</keyword>
<dbReference type="PANTHER" id="PTHR42756:SF1">
    <property type="entry name" value="TRANSCRIPTIONAL REPRESSOR OF EMRAB OPERON"/>
    <property type="match status" value="1"/>
</dbReference>
<dbReference type="Pfam" id="PF01047">
    <property type="entry name" value="MarR"/>
    <property type="match status" value="1"/>
</dbReference>
<organism evidence="5 6">
    <name type="scientific">Furfurilactobacillus curtus</name>
    <dbReference type="NCBI Taxonomy" id="1746200"/>
    <lineage>
        <taxon>Bacteria</taxon>
        <taxon>Bacillati</taxon>
        <taxon>Bacillota</taxon>
        <taxon>Bacilli</taxon>
        <taxon>Lactobacillales</taxon>
        <taxon>Lactobacillaceae</taxon>
        <taxon>Furfurilactobacillus</taxon>
    </lineage>
</organism>
<dbReference type="InterPro" id="IPR000835">
    <property type="entry name" value="HTH_MarR-typ"/>
</dbReference>
<feature type="domain" description="HTH marR-type" evidence="4">
    <location>
        <begin position="3"/>
        <end position="139"/>
    </location>
</feature>
<accession>A0ABQ5JT45</accession>